<sequence length="272" mass="28548">MMTPYLARPLGSAPWIAALALAGLTGPAGLAQAQEQGDTDWLAAAQKLTSPHPVDAFDYQAELIIDAEDERMHIVATHAGGETGEDAWTVTKFETAGAVAGDDKADGRAEIDNMALPSYEDIVGGLKGAQLIREDDQVAVYRIAGLDSDDVPLGDVGTNGTVDVDGDLPGEVIVRKTSPLGPYVESVEVALPERVGWRAVASLEDLGLAFRFTVEPSGQGVLPSHMTVDVAGKVLYFFGYDAHIQVDQTGFRLAAAAADKGDADQSEGRAGQ</sequence>
<dbReference type="Proteomes" id="UP000295399">
    <property type="component" value="Unassembled WGS sequence"/>
</dbReference>
<feature type="signal peptide" evidence="1">
    <location>
        <begin position="1"/>
        <end position="33"/>
    </location>
</feature>
<dbReference type="InParanoid" id="A0A4R2PQ88"/>
<accession>A0A4R2PQ88</accession>
<feature type="chain" id="PRO_5020830845" evidence="1">
    <location>
        <begin position="34"/>
        <end position="272"/>
    </location>
</feature>
<keyword evidence="3" id="KW-1185">Reference proteome</keyword>
<reference evidence="2 3" key="1">
    <citation type="submission" date="2019-03" db="EMBL/GenBank/DDBJ databases">
        <title>Genomic Encyclopedia of Type Strains, Phase IV (KMG-IV): sequencing the most valuable type-strain genomes for metagenomic binning, comparative biology and taxonomic classification.</title>
        <authorList>
            <person name="Goeker M."/>
        </authorList>
    </citation>
    <scope>NUCLEOTIDE SEQUENCE [LARGE SCALE GENOMIC DNA]</scope>
    <source>
        <strain evidence="2 3">DSM 2132</strain>
    </source>
</reference>
<protein>
    <submittedName>
        <fullName evidence="2">Uncharacterized protein</fullName>
    </submittedName>
</protein>
<name>A0A4R2PQ88_RHOSA</name>
<proteinExistence type="predicted"/>
<gene>
    <name evidence="2" type="ORF">EV659_102255</name>
</gene>
<evidence type="ECO:0000313" key="2">
    <source>
        <dbReference type="EMBL" id="TCP37847.1"/>
    </source>
</evidence>
<keyword evidence="1" id="KW-0732">Signal</keyword>
<organism evidence="2 3">
    <name type="scientific">Rhodothalassium salexigens DSM 2132</name>
    <dbReference type="NCBI Taxonomy" id="1188247"/>
    <lineage>
        <taxon>Bacteria</taxon>
        <taxon>Pseudomonadati</taxon>
        <taxon>Pseudomonadota</taxon>
        <taxon>Alphaproteobacteria</taxon>
        <taxon>Rhodothalassiales</taxon>
        <taxon>Rhodothalassiaceae</taxon>
        <taxon>Rhodothalassium</taxon>
    </lineage>
</organism>
<dbReference type="EMBL" id="SLXO01000002">
    <property type="protein sequence ID" value="TCP37847.1"/>
    <property type="molecule type" value="Genomic_DNA"/>
</dbReference>
<evidence type="ECO:0000313" key="3">
    <source>
        <dbReference type="Proteomes" id="UP000295399"/>
    </source>
</evidence>
<evidence type="ECO:0000256" key="1">
    <source>
        <dbReference type="SAM" id="SignalP"/>
    </source>
</evidence>
<dbReference type="AlphaFoldDB" id="A0A4R2PQ88"/>
<comment type="caution">
    <text evidence="2">The sequence shown here is derived from an EMBL/GenBank/DDBJ whole genome shotgun (WGS) entry which is preliminary data.</text>
</comment>
<dbReference type="RefSeq" id="WP_132707503.1">
    <property type="nucleotide sequence ID" value="NZ_JACIGF010000002.1"/>
</dbReference>